<keyword evidence="2 4" id="KW-0863">Zinc-finger</keyword>
<dbReference type="HOGENOM" id="CLU_029475_0_1_1"/>
<feature type="compositionally biased region" description="Basic and acidic residues" evidence="5">
    <location>
        <begin position="1"/>
        <end position="17"/>
    </location>
</feature>
<sequence length="373" mass="42176">MVFSIEPRKQDDYHESPNRQSLPSISEVIQGTEPGPYTFRPPSSIQAGFSLSLPFTLVRQPLHKTEKHPFLQQLLPASSFPLRQHALPVFSDHLRPPFASLPSLLPTSDCSRSPSSKAEIPFQHHHSEQQKASEPHPPLSGVYAHPSPPSHPPAPVTYQPRQLRPGRQMSLPAYPTLPRHDYAPPAIYDAPVTRHVGSWSYQDSLSLISSSSRTILHCAEAYNRIAREQHGTHLIPERLPTEWELSDMLSNMELIKRSLEHMNDWVQTSIQNERTHEGVKMKCLHRGENHAPISAHAVQPSFGMPEIKKQRARTTRPRRCHRCSRIDTPEWRRGPGGARTLCNACGLHYAKLKRKRQFKASSIGPKSGEAHRP</sequence>
<dbReference type="Proteomes" id="UP000030751">
    <property type="component" value="Unassembled WGS sequence"/>
</dbReference>
<dbReference type="PANTHER" id="PTHR45658">
    <property type="entry name" value="GATA TRANSCRIPTION FACTOR"/>
    <property type="match status" value="1"/>
</dbReference>
<proteinExistence type="predicted"/>
<dbReference type="Gene3D" id="3.30.50.10">
    <property type="entry name" value="Erythroid Transcription Factor GATA-1, subunit A"/>
    <property type="match status" value="1"/>
</dbReference>
<feature type="compositionally biased region" description="Polar residues" evidence="5">
    <location>
        <begin position="18"/>
        <end position="29"/>
    </location>
</feature>
<dbReference type="Pfam" id="PF00320">
    <property type="entry name" value="GATA"/>
    <property type="match status" value="1"/>
</dbReference>
<dbReference type="AlphaFoldDB" id="W9NNW9"/>
<evidence type="ECO:0000256" key="5">
    <source>
        <dbReference type="SAM" id="MobiDB-lite"/>
    </source>
</evidence>
<feature type="compositionally biased region" description="Pro residues" evidence="5">
    <location>
        <begin position="146"/>
        <end position="155"/>
    </location>
</feature>
<dbReference type="OrthoDB" id="2162994at2759"/>
<feature type="region of interest" description="Disordered" evidence="5">
    <location>
        <begin position="107"/>
        <end position="161"/>
    </location>
</feature>
<dbReference type="SUPFAM" id="SSF57716">
    <property type="entry name" value="Glucocorticoid receptor-like (DNA-binding domain)"/>
    <property type="match status" value="1"/>
</dbReference>
<dbReference type="CDD" id="cd00202">
    <property type="entry name" value="ZnF_GATA"/>
    <property type="match status" value="1"/>
</dbReference>
<keyword evidence="1" id="KW-0479">Metal-binding</keyword>
<dbReference type="PROSITE" id="PS50114">
    <property type="entry name" value="GATA_ZN_FINGER_2"/>
    <property type="match status" value="1"/>
</dbReference>
<dbReference type="GO" id="GO:0043565">
    <property type="term" value="F:sequence-specific DNA binding"/>
    <property type="evidence" value="ECO:0007669"/>
    <property type="project" value="InterPro"/>
</dbReference>
<reference evidence="7" key="2">
    <citation type="submission" date="2012-05" db="EMBL/GenBank/DDBJ databases">
        <title>Annotation of the Genome Sequence of Fusarium oxysporum HDV247.</title>
        <authorList>
            <consortium name="The Broad Institute Genomics Platform"/>
            <person name="Ma L.-J."/>
            <person name="Corby-Kistler H."/>
            <person name="Broz K."/>
            <person name="Gale L.R."/>
            <person name="Jonkers W."/>
            <person name="O'Donnell K."/>
            <person name="Ploetz R."/>
            <person name="Steinberg C."/>
            <person name="Schwartz D.C."/>
            <person name="VanEtten H."/>
            <person name="Zhou S."/>
            <person name="Young S.K."/>
            <person name="Zeng Q."/>
            <person name="Gargeya S."/>
            <person name="Fitzgerald M."/>
            <person name="Abouelleil A."/>
            <person name="Alvarado L."/>
            <person name="Chapman S.B."/>
            <person name="Gainer-Dewar J."/>
            <person name="Goldberg J."/>
            <person name="Griggs A."/>
            <person name="Gujja S."/>
            <person name="Hansen M."/>
            <person name="Howarth C."/>
            <person name="Imamovic A."/>
            <person name="Ireland A."/>
            <person name="Larimer J."/>
            <person name="McCowan C."/>
            <person name="Murphy C."/>
            <person name="Pearson M."/>
            <person name="Poon T.W."/>
            <person name="Priest M."/>
            <person name="Roberts A."/>
            <person name="Saif S."/>
            <person name="Shea T."/>
            <person name="Sykes S."/>
            <person name="Wortman J."/>
            <person name="Nusbaum C."/>
            <person name="Birren B."/>
        </authorList>
    </citation>
    <scope>NUCLEOTIDE SEQUENCE</scope>
    <source>
        <strain evidence="7">HDV247</strain>
    </source>
</reference>
<evidence type="ECO:0000256" key="3">
    <source>
        <dbReference type="ARBA" id="ARBA00022833"/>
    </source>
</evidence>
<dbReference type="GO" id="GO:0006355">
    <property type="term" value="P:regulation of DNA-templated transcription"/>
    <property type="evidence" value="ECO:0007669"/>
    <property type="project" value="InterPro"/>
</dbReference>
<evidence type="ECO:0000259" key="6">
    <source>
        <dbReference type="PROSITE" id="PS50114"/>
    </source>
</evidence>
<dbReference type="InterPro" id="IPR013088">
    <property type="entry name" value="Znf_NHR/GATA"/>
</dbReference>
<dbReference type="SMART" id="SM00401">
    <property type="entry name" value="ZnF_GATA"/>
    <property type="match status" value="1"/>
</dbReference>
<evidence type="ECO:0000313" key="7">
    <source>
        <dbReference type="EMBL" id="EXA29540.1"/>
    </source>
</evidence>
<reference evidence="7" key="1">
    <citation type="submission" date="2011-10" db="EMBL/GenBank/DDBJ databases">
        <title>The Genome Sequence of Fusarium oxysporum HDV247.</title>
        <authorList>
            <consortium name="The Broad Institute Genome Sequencing Platform"/>
            <person name="Ma L.-J."/>
            <person name="Gale L.R."/>
            <person name="Schwartz D.C."/>
            <person name="Zhou S."/>
            <person name="Corby-Kistler H."/>
            <person name="Young S.K."/>
            <person name="Zeng Q."/>
            <person name="Gargeya S."/>
            <person name="Fitzgerald M."/>
            <person name="Haas B."/>
            <person name="Abouelleil A."/>
            <person name="Alvarado L."/>
            <person name="Arachchi H.M."/>
            <person name="Berlin A."/>
            <person name="Brown A."/>
            <person name="Chapman S.B."/>
            <person name="Chen Z."/>
            <person name="Dunbar C."/>
            <person name="Freedman E."/>
            <person name="Gearin G."/>
            <person name="Goldberg J."/>
            <person name="Griggs A."/>
            <person name="Gujja S."/>
            <person name="Heiman D."/>
            <person name="Howarth C."/>
            <person name="Larson L."/>
            <person name="Lui A."/>
            <person name="MacDonald P.J.P."/>
            <person name="Montmayeur A."/>
            <person name="Murphy C."/>
            <person name="Neiman D."/>
            <person name="Pearson M."/>
            <person name="Priest M."/>
            <person name="Roberts A."/>
            <person name="Saif S."/>
            <person name="Shea T."/>
            <person name="Shenoy N."/>
            <person name="Sisk P."/>
            <person name="Stolte C."/>
            <person name="Sykes S."/>
            <person name="Wortman J."/>
            <person name="Nusbaum C."/>
            <person name="Birren B."/>
        </authorList>
    </citation>
    <scope>NUCLEOTIDE SEQUENCE [LARGE SCALE GENOMIC DNA]</scope>
    <source>
        <strain evidence="7">HDV247</strain>
    </source>
</reference>
<feature type="region of interest" description="Disordered" evidence="5">
    <location>
        <begin position="1"/>
        <end position="35"/>
    </location>
</feature>
<feature type="compositionally biased region" description="Basic and acidic residues" evidence="5">
    <location>
        <begin position="125"/>
        <end position="134"/>
    </location>
</feature>
<dbReference type="GO" id="GO:0008270">
    <property type="term" value="F:zinc ion binding"/>
    <property type="evidence" value="ECO:0007669"/>
    <property type="project" value="UniProtKB-KW"/>
</dbReference>
<dbReference type="InterPro" id="IPR051140">
    <property type="entry name" value="GATA_TF"/>
</dbReference>
<evidence type="ECO:0000256" key="2">
    <source>
        <dbReference type="ARBA" id="ARBA00022771"/>
    </source>
</evidence>
<dbReference type="EMBL" id="JH651103">
    <property type="protein sequence ID" value="EXA29540.1"/>
    <property type="molecule type" value="Genomic_DNA"/>
</dbReference>
<feature type="domain" description="GATA-type" evidence="6">
    <location>
        <begin position="314"/>
        <end position="372"/>
    </location>
</feature>
<feature type="compositionally biased region" description="Polar residues" evidence="5">
    <location>
        <begin position="107"/>
        <end position="116"/>
    </location>
</feature>
<organism evidence="7">
    <name type="scientific">Fusarium oxysporum f. sp. pisi HDV247</name>
    <dbReference type="NCBI Taxonomy" id="1080344"/>
    <lineage>
        <taxon>Eukaryota</taxon>
        <taxon>Fungi</taxon>
        <taxon>Dikarya</taxon>
        <taxon>Ascomycota</taxon>
        <taxon>Pezizomycotina</taxon>
        <taxon>Sordariomycetes</taxon>
        <taxon>Hypocreomycetidae</taxon>
        <taxon>Hypocreales</taxon>
        <taxon>Nectriaceae</taxon>
        <taxon>Fusarium</taxon>
        <taxon>Fusarium oxysporum species complex</taxon>
    </lineage>
</organism>
<evidence type="ECO:0000256" key="4">
    <source>
        <dbReference type="PROSITE-ProRule" id="PRU00094"/>
    </source>
</evidence>
<accession>W9NNW9</accession>
<gene>
    <name evidence="7" type="ORF">FOVG_18989</name>
</gene>
<keyword evidence="3" id="KW-0862">Zinc</keyword>
<evidence type="ECO:0000256" key="1">
    <source>
        <dbReference type="ARBA" id="ARBA00022723"/>
    </source>
</evidence>
<protein>
    <recommendedName>
        <fullName evidence="6">GATA-type domain-containing protein</fullName>
    </recommendedName>
</protein>
<dbReference type="InterPro" id="IPR000679">
    <property type="entry name" value="Znf_GATA"/>
</dbReference>
<name>W9NNW9_FUSOX</name>